<reference evidence="2 3" key="1">
    <citation type="journal article" date="2019" name="Commun. Biol.">
        <title>The bagworm genome reveals a unique fibroin gene that provides high tensile strength.</title>
        <authorList>
            <person name="Kono N."/>
            <person name="Nakamura H."/>
            <person name="Ohtoshi R."/>
            <person name="Tomita M."/>
            <person name="Numata K."/>
            <person name="Arakawa K."/>
        </authorList>
    </citation>
    <scope>NUCLEOTIDE SEQUENCE [LARGE SCALE GENOMIC DNA]</scope>
</reference>
<feature type="compositionally biased region" description="Basic and acidic residues" evidence="1">
    <location>
        <begin position="461"/>
        <end position="487"/>
    </location>
</feature>
<keyword evidence="3" id="KW-1185">Reference proteome</keyword>
<feature type="compositionally biased region" description="Low complexity" evidence="1">
    <location>
        <begin position="81"/>
        <end position="99"/>
    </location>
</feature>
<feature type="region of interest" description="Disordered" evidence="1">
    <location>
        <begin position="79"/>
        <end position="99"/>
    </location>
</feature>
<proteinExistence type="predicted"/>
<dbReference type="EMBL" id="BGZK01001445">
    <property type="protein sequence ID" value="GBP80087.1"/>
    <property type="molecule type" value="Genomic_DNA"/>
</dbReference>
<dbReference type="AlphaFoldDB" id="A0A4C1Z0F0"/>
<name>A0A4C1Z0F0_EUMVA</name>
<sequence>MFYEESESKLFDIATCKCESREVCKCVIKIPIADETFLKDQRNERKMYIGSVDKVSTKSICRKETRKRKYDEFLKKASSIPSTSSDPILNSSSNSSSIAASDEDEDVIFRTEITTQSTEQMRSKLQNLATAFDRTGVSDRSAALIVNAALLDLNVISTENSSKVIDRSKIRRERKKARKDLQSFESKQILTAIYFDGRKDKTLIVTKSGSVSQRKNITEEHISIISEPDSEYIGHLSVDSGKATIIVKHIIEFLESKFEYRPYLVAVGCDDTAVFERIPIELPDLNTNTLSTDQNIYTKYALPFQQLDPTDWSWKLVDNTLEPIQTLLPPTPEKLQNTIVCNCKKGCSAKCGCIKDGLFCSLACTHCQSRSCSNVESPIVEVSFDTNEETCDTSLLTQFTHTQDEENEQDEDQEQQKEEKSSDSNYDDEFDSEVENGSPPQKARNFEDEIHSSDSEDDSQSESKDYETEIHNNSDYESLGHYERNGI</sequence>
<feature type="compositionally biased region" description="Acidic residues" evidence="1">
    <location>
        <begin position="425"/>
        <end position="434"/>
    </location>
</feature>
<feature type="compositionally biased region" description="Basic and acidic residues" evidence="1">
    <location>
        <begin position="444"/>
        <end position="454"/>
    </location>
</feature>
<organism evidence="2 3">
    <name type="scientific">Eumeta variegata</name>
    <name type="common">Bagworm moth</name>
    <name type="synonym">Eumeta japonica</name>
    <dbReference type="NCBI Taxonomy" id="151549"/>
    <lineage>
        <taxon>Eukaryota</taxon>
        <taxon>Metazoa</taxon>
        <taxon>Ecdysozoa</taxon>
        <taxon>Arthropoda</taxon>
        <taxon>Hexapoda</taxon>
        <taxon>Insecta</taxon>
        <taxon>Pterygota</taxon>
        <taxon>Neoptera</taxon>
        <taxon>Endopterygota</taxon>
        <taxon>Lepidoptera</taxon>
        <taxon>Glossata</taxon>
        <taxon>Ditrysia</taxon>
        <taxon>Tineoidea</taxon>
        <taxon>Psychidae</taxon>
        <taxon>Oiketicinae</taxon>
        <taxon>Eumeta</taxon>
    </lineage>
</organism>
<gene>
    <name evidence="2" type="ORF">EVAR_22010_1</name>
</gene>
<dbReference type="OrthoDB" id="6617942at2759"/>
<feature type="region of interest" description="Disordered" evidence="1">
    <location>
        <begin position="403"/>
        <end position="487"/>
    </location>
</feature>
<evidence type="ECO:0008006" key="4">
    <source>
        <dbReference type="Google" id="ProtNLM"/>
    </source>
</evidence>
<evidence type="ECO:0000313" key="3">
    <source>
        <dbReference type="Proteomes" id="UP000299102"/>
    </source>
</evidence>
<evidence type="ECO:0000256" key="1">
    <source>
        <dbReference type="SAM" id="MobiDB-lite"/>
    </source>
</evidence>
<accession>A0A4C1Z0F0</accession>
<dbReference type="Proteomes" id="UP000299102">
    <property type="component" value="Unassembled WGS sequence"/>
</dbReference>
<evidence type="ECO:0000313" key="2">
    <source>
        <dbReference type="EMBL" id="GBP80087.1"/>
    </source>
</evidence>
<protein>
    <recommendedName>
        <fullName evidence="4">Tesmin/TSO1-like CXC domain-containing protein</fullName>
    </recommendedName>
</protein>
<comment type="caution">
    <text evidence="2">The sequence shown here is derived from an EMBL/GenBank/DDBJ whole genome shotgun (WGS) entry which is preliminary data.</text>
</comment>